<organism evidence="1 2">
    <name type="scientific">Pistacia atlantica</name>
    <dbReference type="NCBI Taxonomy" id="434234"/>
    <lineage>
        <taxon>Eukaryota</taxon>
        <taxon>Viridiplantae</taxon>
        <taxon>Streptophyta</taxon>
        <taxon>Embryophyta</taxon>
        <taxon>Tracheophyta</taxon>
        <taxon>Spermatophyta</taxon>
        <taxon>Magnoliopsida</taxon>
        <taxon>eudicotyledons</taxon>
        <taxon>Gunneridae</taxon>
        <taxon>Pentapetalae</taxon>
        <taxon>rosids</taxon>
        <taxon>malvids</taxon>
        <taxon>Sapindales</taxon>
        <taxon>Anacardiaceae</taxon>
        <taxon>Pistacia</taxon>
    </lineage>
</organism>
<evidence type="ECO:0000313" key="2">
    <source>
        <dbReference type="Proteomes" id="UP001164250"/>
    </source>
</evidence>
<dbReference type="Proteomes" id="UP001164250">
    <property type="component" value="Chromosome 8"/>
</dbReference>
<reference evidence="2" key="1">
    <citation type="journal article" date="2023" name="G3 (Bethesda)">
        <title>Genome assembly and association tests identify interacting loci associated with vigor, precocity, and sex in interspecific pistachio rootstocks.</title>
        <authorList>
            <person name="Palmer W."/>
            <person name="Jacygrad E."/>
            <person name="Sagayaradj S."/>
            <person name="Cavanaugh K."/>
            <person name="Han R."/>
            <person name="Bertier L."/>
            <person name="Beede B."/>
            <person name="Kafkas S."/>
            <person name="Golino D."/>
            <person name="Preece J."/>
            <person name="Michelmore R."/>
        </authorList>
    </citation>
    <scope>NUCLEOTIDE SEQUENCE [LARGE SCALE GENOMIC DNA]</scope>
</reference>
<proteinExistence type="predicted"/>
<gene>
    <name evidence="1" type="ORF">Patl1_14022</name>
</gene>
<accession>A0ACC1AU81</accession>
<comment type="caution">
    <text evidence="1">The sequence shown here is derived from an EMBL/GenBank/DDBJ whole genome shotgun (WGS) entry which is preliminary data.</text>
</comment>
<evidence type="ECO:0000313" key="1">
    <source>
        <dbReference type="EMBL" id="KAJ0090260.1"/>
    </source>
</evidence>
<dbReference type="EMBL" id="CM047904">
    <property type="protein sequence ID" value="KAJ0090260.1"/>
    <property type="molecule type" value="Genomic_DNA"/>
</dbReference>
<name>A0ACC1AU81_9ROSI</name>
<sequence>MSNACKYYVPPWKAVCLLNFIPWYFSELKLMKISCHFLKLMHYAKTRYKYSPFVLYFTILLCLYSWLVEIICTIFCSRECITDARYLTMRVLVSKFVFTSPTLIKFVSTTKIHKLLFKKG</sequence>
<protein>
    <submittedName>
        <fullName evidence="1">Uncharacterized protein</fullName>
    </submittedName>
</protein>
<keyword evidence="2" id="KW-1185">Reference proteome</keyword>